<protein>
    <submittedName>
        <fullName evidence="2">Uncharacterized protein LOC105229842</fullName>
    </submittedName>
</protein>
<organism evidence="1 2">
    <name type="scientific">Bactrocera dorsalis</name>
    <name type="common">Oriental fruit fly</name>
    <name type="synonym">Dacus dorsalis</name>
    <dbReference type="NCBI Taxonomy" id="27457"/>
    <lineage>
        <taxon>Eukaryota</taxon>
        <taxon>Metazoa</taxon>
        <taxon>Ecdysozoa</taxon>
        <taxon>Arthropoda</taxon>
        <taxon>Hexapoda</taxon>
        <taxon>Insecta</taxon>
        <taxon>Pterygota</taxon>
        <taxon>Neoptera</taxon>
        <taxon>Endopterygota</taxon>
        <taxon>Diptera</taxon>
        <taxon>Brachycera</taxon>
        <taxon>Muscomorpha</taxon>
        <taxon>Tephritoidea</taxon>
        <taxon>Tephritidae</taxon>
        <taxon>Bactrocera</taxon>
        <taxon>Bactrocera</taxon>
    </lineage>
</organism>
<accession>A0A6I9VFL3</accession>
<evidence type="ECO:0000313" key="2">
    <source>
        <dbReference type="RefSeq" id="XP_011208615.3"/>
    </source>
</evidence>
<dbReference type="OrthoDB" id="8000235at2759"/>
<dbReference type="GeneID" id="105229842"/>
<dbReference type="InParanoid" id="A0A6I9VFL3"/>
<name>A0A6I9VFL3_BACDO</name>
<proteinExistence type="predicted"/>
<gene>
    <name evidence="2" type="primary">LOC105229842</name>
</gene>
<evidence type="ECO:0000313" key="1">
    <source>
        <dbReference type="Proteomes" id="UP001652620"/>
    </source>
</evidence>
<keyword evidence="1" id="KW-1185">Reference proteome</keyword>
<sequence length="324" mass="36447">MINRVSISCLPKIKMSRCLSKLTLVLLVMCCAYSVQCEITILPDVLYYNITTTPRADLFYLHHQRQFAINVKELEQSLVDFKAKYYARLDVIAYNIELLETKLEEVDNKLNPLVLLDDINDYCVHKYRPKLPQIAQLTVKMKDCTLKGNNAYAGFVSGAEATVRNLKSYYTSTFATAVNDCKKKHAGHFSESNYTQCISTAVTNAATKTYADTNTFENQMKAAECNAAMKIREVFDCYNLQVFPTFKTIGEVMGLVENCIAGQEFCPTCGDDTALTKGRCPYHMSWHLADSDLSSEKINNPFKGITKTTPCLQVNFITKGIAVN</sequence>
<reference evidence="1" key="1">
    <citation type="submission" date="2025-05" db="UniProtKB">
        <authorList>
            <consortium name="RefSeq"/>
        </authorList>
    </citation>
    <scope>NUCLEOTIDE SEQUENCE [LARGE SCALE GENOMIC DNA]</scope>
</reference>
<dbReference type="RefSeq" id="XP_011208615.3">
    <property type="nucleotide sequence ID" value="XM_011210313.3"/>
</dbReference>
<dbReference type="KEGG" id="bdr:105229842"/>
<reference evidence="2" key="2">
    <citation type="submission" date="2025-08" db="UniProtKB">
        <authorList>
            <consortium name="RefSeq"/>
        </authorList>
    </citation>
    <scope>IDENTIFICATION</scope>
    <source>
        <tissue evidence="2">Adult</tissue>
    </source>
</reference>
<dbReference type="Proteomes" id="UP001652620">
    <property type="component" value="Chromosome 2"/>
</dbReference>
<dbReference type="AlphaFoldDB" id="A0A6I9VFL3"/>